<dbReference type="EMBL" id="CP040916">
    <property type="protein sequence ID" value="QDQ14637.1"/>
    <property type="molecule type" value="Genomic_DNA"/>
</dbReference>
<proteinExistence type="predicted"/>
<evidence type="ECO:0000313" key="1">
    <source>
        <dbReference type="EMBL" id="QDQ14637.1"/>
    </source>
</evidence>
<protein>
    <submittedName>
        <fullName evidence="1">Uncharacterized protein</fullName>
    </submittedName>
</protein>
<dbReference type="Proteomes" id="UP000316806">
    <property type="component" value="Chromosome"/>
</dbReference>
<accession>A0A516RG51</accession>
<sequence>MSSREDATYELASRVQIRLSAALEAEGIELRSLRVDTAGVVPLIDLGMVNIATAERLAKALEGRRVPA</sequence>
<gene>
    <name evidence="1" type="ORF">FH965_32195</name>
</gene>
<reference evidence="1 2" key="1">
    <citation type="journal article" date="2019" name="J. Ind. Microbiol. Biotechnol.">
        <title>The complete genomic sequence of Streptomyces spectabilis NRRL-2792 and identification of secondary metabolite biosynthetic gene clusters.</title>
        <authorList>
            <person name="Sinha A."/>
            <person name="Phillips-Salemka S."/>
            <person name="Niraula T.A."/>
            <person name="Short K.A."/>
            <person name="Niraula N.P."/>
        </authorList>
    </citation>
    <scope>NUCLEOTIDE SEQUENCE [LARGE SCALE GENOMIC DNA]</scope>
    <source>
        <strain evidence="1 2">NRRL 2792</strain>
    </source>
</reference>
<evidence type="ECO:0000313" key="2">
    <source>
        <dbReference type="Proteomes" id="UP000316806"/>
    </source>
</evidence>
<dbReference type="RefSeq" id="WP_144321845.1">
    <property type="nucleotide sequence ID" value="NZ_CP040916.1"/>
</dbReference>
<organism evidence="1 2">
    <name type="scientific">Streptomyces spectabilis</name>
    <dbReference type="NCBI Taxonomy" id="68270"/>
    <lineage>
        <taxon>Bacteria</taxon>
        <taxon>Bacillati</taxon>
        <taxon>Actinomycetota</taxon>
        <taxon>Actinomycetes</taxon>
        <taxon>Kitasatosporales</taxon>
        <taxon>Streptomycetaceae</taxon>
        <taxon>Streptomyces</taxon>
    </lineage>
</organism>
<dbReference type="AlphaFoldDB" id="A0A516RG51"/>
<name>A0A516RG51_STRST</name>